<comment type="function">
    <text evidence="13">Adenine glycosylase active on G-A mispairs.</text>
</comment>
<dbReference type="SUPFAM" id="SSF48150">
    <property type="entry name" value="DNA-glycosylase"/>
    <property type="match status" value="1"/>
</dbReference>
<dbReference type="GO" id="GO:0006298">
    <property type="term" value="P:mismatch repair"/>
    <property type="evidence" value="ECO:0007669"/>
    <property type="project" value="TreeGrafter"/>
</dbReference>
<dbReference type="GO" id="GO:0051539">
    <property type="term" value="F:4 iron, 4 sulfur cluster binding"/>
    <property type="evidence" value="ECO:0007669"/>
    <property type="project" value="UniProtKB-UniRule"/>
</dbReference>
<dbReference type="EMBL" id="CAJNJA010001215">
    <property type="protein sequence ID" value="CAE7157886.1"/>
    <property type="molecule type" value="Genomic_DNA"/>
</dbReference>
<dbReference type="Pfam" id="PF14815">
    <property type="entry name" value="NUDIX_4"/>
    <property type="match status" value="1"/>
</dbReference>
<evidence type="ECO:0000256" key="13">
    <source>
        <dbReference type="RuleBase" id="RU365096"/>
    </source>
</evidence>
<dbReference type="SUPFAM" id="SSF55811">
    <property type="entry name" value="Nudix"/>
    <property type="match status" value="1"/>
</dbReference>
<comment type="caution">
    <text evidence="15">The sequence shown here is derived from an EMBL/GenBank/DDBJ whole genome shotgun (WGS) entry which is preliminary data.</text>
</comment>
<dbReference type="CDD" id="cd00056">
    <property type="entry name" value="ENDO3c"/>
    <property type="match status" value="1"/>
</dbReference>
<comment type="similarity">
    <text evidence="2 13">Belongs to the Nth/MutY family.</text>
</comment>
<evidence type="ECO:0000256" key="11">
    <source>
        <dbReference type="ARBA" id="ARBA00023204"/>
    </source>
</evidence>
<comment type="cofactor">
    <cofactor evidence="13">
        <name>[4Fe-4S] cluster</name>
        <dbReference type="ChEBI" id="CHEBI:49883"/>
    </cofactor>
    <text evidence="13">Binds 1 [4Fe-4S] cluster.</text>
</comment>
<keyword evidence="9 13" id="KW-0408">Iron</keyword>
<evidence type="ECO:0000313" key="16">
    <source>
        <dbReference type="Proteomes" id="UP000601435"/>
    </source>
</evidence>
<dbReference type="Gene3D" id="1.10.1670.10">
    <property type="entry name" value="Helix-hairpin-Helix base-excision DNA repair enzymes (C-terminal)"/>
    <property type="match status" value="1"/>
</dbReference>
<accession>A0A812IM96</accession>
<evidence type="ECO:0000256" key="2">
    <source>
        <dbReference type="ARBA" id="ARBA00008343"/>
    </source>
</evidence>
<dbReference type="OrthoDB" id="10248838at2759"/>
<dbReference type="InterPro" id="IPR000086">
    <property type="entry name" value="NUDIX_hydrolase_dom"/>
</dbReference>
<evidence type="ECO:0000256" key="10">
    <source>
        <dbReference type="ARBA" id="ARBA00023014"/>
    </source>
</evidence>
<keyword evidence="8" id="KW-0378">Hydrolase</keyword>
<dbReference type="AlphaFoldDB" id="A0A812IM96"/>
<evidence type="ECO:0000256" key="12">
    <source>
        <dbReference type="ARBA" id="ARBA00023295"/>
    </source>
</evidence>
<dbReference type="GO" id="GO:0035485">
    <property type="term" value="F:adenine/guanine mispair binding"/>
    <property type="evidence" value="ECO:0007669"/>
    <property type="project" value="TreeGrafter"/>
</dbReference>
<dbReference type="InterPro" id="IPR023170">
    <property type="entry name" value="HhH_base_excis_C"/>
</dbReference>
<keyword evidence="16" id="KW-1185">Reference proteome</keyword>
<dbReference type="InterPro" id="IPR003265">
    <property type="entry name" value="HhH-GPD_domain"/>
</dbReference>
<keyword evidence="12 13" id="KW-0326">Glycosidase</keyword>
<dbReference type="GO" id="GO:0032357">
    <property type="term" value="F:oxidized purine DNA binding"/>
    <property type="evidence" value="ECO:0007669"/>
    <property type="project" value="TreeGrafter"/>
</dbReference>
<evidence type="ECO:0000256" key="5">
    <source>
        <dbReference type="ARBA" id="ARBA00022485"/>
    </source>
</evidence>
<dbReference type="InterPro" id="IPR000445">
    <property type="entry name" value="HhH_motif"/>
</dbReference>
<evidence type="ECO:0000256" key="6">
    <source>
        <dbReference type="ARBA" id="ARBA00022723"/>
    </source>
</evidence>
<dbReference type="CDD" id="cd03431">
    <property type="entry name" value="NUDIX_DNA_Glycosylase_C-MutY"/>
    <property type="match status" value="1"/>
</dbReference>
<evidence type="ECO:0000256" key="9">
    <source>
        <dbReference type="ARBA" id="ARBA00023004"/>
    </source>
</evidence>
<evidence type="ECO:0000256" key="1">
    <source>
        <dbReference type="ARBA" id="ARBA00000843"/>
    </source>
</evidence>
<dbReference type="Pfam" id="PF00633">
    <property type="entry name" value="HHH"/>
    <property type="match status" value="1"/>
</dbReference>
<dbReference type="GO" id="GO:0006284">
    <property type="term" value="P:base-excision repair"/>
    <property type="evidence" value="ECO:0007669"/>
    <property type="project" value="UniProtKB-UniRule"/>
</dbReference>
<evidence type="ECO:0000256" key="3">
    <source>
        <dbReference type="ARBA" id="ARBA00012045"/>
    </source>
</evidence>
<keyword evidence="7 13" id="KW-0227">DNA damage</keyword>
<dbReference type="InterPro" id="IPR015797">
    <property type="entry name" value="NUDIX_hydrolase-like_dom_sf"/>
</dbReference>
<dbReference type="InterPro" id="IPR004036">
    <property type="entry name" value="Endonuclease-III-like_CS2"/>
</dbReference>
<keyword evidence="5" id="KW-0004">4Fe-4S</keyword>
<dbReference type="FunFam" id="1.10.1670.10:FF:000002">
    <property type="entry name" value="Adenine DNA glycosylase"/>
    <property type="match status" value="1"/>
</dbReference>
<dbReference type="PROSITE" id="PS01155">
    <property type="entry name" value="ENDONUCLEASE_III_2"/>
    <property type="match status" value="1"/>
</dbReference>
<feature type="domain" description="Nudix hydrolase" evidence="14">
    <location>
        <begin position="315"/>
        <end position="449"/>
    </location>
</feature>
<dbReference type="PROSITE" id="PS51462">
    <property type="entry name" value="NUDIX"/>
    <property type="match status" value="1"/>
</dbReference>
<proteinExistence type="inferred from homology"/>
<dbReference type="Gene3D" id="3.90.79.10">
    <property type="entry name" value="Nucleoside Triphosphate Pyrophosphohydrolase"/>
    <property type="match status" value="1"/>
</dbReference>
<dbReference type="InterPro" id="IPR044298">
    <property type="entry name" value="MIG/MutY"/>
</dbReference>
<dbReference type="GO" id="GO:0005634">
    <property type="term" value="C:nucleus"/>
    <property type="evidence" value="ECO:0007669"/>
    <property type="project" value="TreeGrafter"/>
</dbReference>
<dbReference type="PANTHER" id="PTHR42944">
    <property type="entry name" value="ADENINE DNA GLYCOSYLASE"/>
    <property type="match status" value="1"/>
</dbReference>
<dbReference type="GO" id="GO:0046872">
    <property type="term" value="F:metal ion binding"/>
    <property type="evidence" value="ECO:0007669"/>
    <property type="project" value="UniProtKB-UniRule"/>
</dbReference>
<organism evidence="15 16">
    <name type="scientific">Symbiodinium necroappetens</name>
    <dbReference type="NCBI Taxonomy" id="1628268"/>
    <lineage>
        <taxon>Eukaryota</taxon>
        <taxon>Sar</taxon>
        <taxon>Alveolata</taxon>
        <taxon>Dinophyceae</taxon>
        <taxon>Suessiales</taxon>
        <taxon>Symbiodiniaceae</taxon>
        <taxon>Symbiodinium</taxon>
    </lineage>
</organism>
<dbReference type="SMART" id="SM00478">
    <property type="entry name" value="ENDO3c"/>
    <property type="match status" value="1"/>
</dbReference>
<sequence>MVAEVEDDRARQLPDIEEVLGGDVPVSGWSGSEPEIREALLKWYDCERRRLPWRGDPPPWSENKAKLRSEAARREFSKGCPPLSAGGAGQVQVIDLDESAEAAGAFPRSAYGVWVSEVMLQQTQVEVVIGYWTRWMDRFPSIDALAAAKAEEVNAAWAGLGFYGRARRLHEGARYVMEHHGGELPQNIEDLLRIPGVGPYTAGAIASIAFNKRAAVVDGNVVRVFSRLAALTGHGKSPALHRQCWKLAEALLDPERPSAFNQALMELGATVCTPLAPACSRCPVRTACKAQKLAAAGTVTSVTGFPAKQASQKPRRHRVLALAAVVNAKGAWMLVRRPPNGLLAGQLEFPAIELDQTQETVVPTQAISCLRELLADFGLCCDLPLTTLGAPIEHVFSHEHHFMHVFRGTVPAGFPAAEPKRDVHWLTPSEAEEAGITSGLQKVQEVLAQRSHIFEIYEDSEGRVAVRFAGEKGDAGNQKLELFQGPVPQALTLTPQPLPPGRVFAQCALPAEELPPLRPEQVAEIEEELLKAGGSERFRRLSLHLGVQERQVPRKKTRAAQRER</sequence>
<evidence type="ECO:0000256" key="8">
    <source>
        <dbReference type="ARBA" id="ARBA00022801"/>
    </source>
</evidence>
<keyword evidence="11" id="KW-0234">DNA repair</keyword>
<dbReference type="GO" id="GO:0034039">
    <property type="term" value="F:8-oxo-7,8-dihydroguanine DNA N-glycosylase activity"/>
    <property type="evidence" value="ECO:0007669"/>
    <property type="project" value="TreeGrafter"/>
</dbReference>
<gene>
    <name evidence="15" type="primary">Mutyh</name>
    <name evidence="15" type="ORF">SNEC2469_LOCUS311</name>
</gene>
<dbReference type="Gene3D" id="1.10.340.30">
    <property type="entry name" value="Hypothetical protein, domain 2"/>
    <property type="match status" value="1"/>
</dbReference>
<evidence type="ECO:0000313" key="15">
    <source>
        <dbReference type="EMBL" id="CAE7157886.1"/>
    </source>
</evidence>
<dbReference type="PANTHER" id="PTHR42944:SF1">
    <property type="entry name" value="ADENINE DNA GLYCOSYLASE"/>
    <property type="match status" value="1"/>
</dbReference>
<dbReference type="InterPro" id="IPR029119">
    <property type="entry name" value="MutY_C"/>
</dbReference>
<protein>
    <recommendedName>
        <fullName evidence="4 13">Adenine DNA glycosylase</fullName>
        <ecNumber evidence="3 13">3.2.2.31</ecNumber>
    </recommendedName>
</protein>
<dbReference type="Pfam" id="PF00730">
    <property type="entry name" value="HhH-GPD"/>
    <property type="match status" value="1"/>
</dbReference>
<dbReference type="Proteomes" id="UP000601435">
    <property type="component" value="Unassembled WGS sequence"/>
</dbReference>
<evidence type="ECO:0000256" key="7">
    <source>
        <dbReference type="ARBA" id="ARBA00022763"/>
    </source>
</evidence>
<comment type="catalytic activity">
    <reaction evidence="1 13">
        <text>Hydrolyzes free adenine bases from 7,8-dihydro-8-oxoguanine:adenine mismatched double-stranded DNA, leaving an apurinic site.</text>
        <dbReference type="EC" id="3.2.2.31"/>
    </reaction>
</comment>
<name>A0A812IM96_9DINO</name>
<evidence type="ECO:0000259" key="14">
    <source>
        <dbReference type="PROSITE" id="PS51462"/>
    </source>
</evidence>
<dbReference type="InterPro" id="IPR011257">
    <property type="entry name" value="DNA_glycosylase"/>
</dbReference>
<dbReference type="GO" id="GO:0000701">
    <property type="term" value="F:purine-specific mismatch base pair DNA N-glycosylase activity"/>
    <property type="evidence" value="ECO:0007669"/>
    <property type="project" value="UniProtKB-EC"/>
</dbReference>
<dbReference type="EC" id="3.2.2.31" evidence="3 13"/>
<dbReference type="FunFam" id="1.10.340.30:FF:000002">
    <property type="entry name" value="Adenine DNA glycosylase"/>
    <property type="match status" value="1"/>
</dbReference>
<feature type="non-terminal residue" evidence="15">
    <location>
        <position position="1"/>
    </location>
</feature>
<keyword evidence="10" id="KW-0411">Iron-sulfur</keyword>
<evidence type="ECO:0000256" key="4">
    <source>
        <dbReference type="ARBA" id="ARBA00022023"/>
    </source>
</evidence>
<reference evidence="15" key="1">
    <citation type="submission" date="2021-02" db="EMBL/GenBank/DDBJ databases">
        <authorList>
            <person name="Dougan E. K."/>
            <person name="Rhodes N."/>
            <person name="Thang M."/>
            <person name="Chan C."/>
        </authorList>
    </citation>
    <scope>NUCLEOTIDE SEQUENCE</scope>
</reference>
<keyword evidence="6" id="KW-0479">Metal-binding</keyword>